<organism evidence="2 3">
    <name type="scientific">Owenia fusiformis</name>
    <name type="common">Polychaete worm</name>
    <dbReference type="NCBI Taxonomy" id="6347"/>
    <lineage>
        <taxon>Eukaryota</taxon>
        <taxon>Metazoa</taxon>
        <taxon>Spiralia</taxon>
        <taxon>Lophotrochozoa</taxon>
        <taxon>Annelida</taxon>
        <taxon>Polychaeta</taxon>
        <taxon>Sedentaria</taxon>
        <taxon>Canalipalpata</taxon>
        <taxon>Sabellida</taxon>
        <taxon>Oweniida</taxon>
        <taxon>Oweniidae</taxon>
        <taxon>Owenia</taxon>
    </lineage>
</organism>
<feature type="region of interest" description="Disordered" evidence="1">
    <location>
        <begin position="42"/>
        <end position="80"/>
    </location>
</feature>
<name>A0A8S4P6Q4_OWEFU</name>
<protein>
    <submittedName>
        <fullName evidence="2">Uncharacterized protein</fullName>
    </submittedName>
</protein>
<gene>
    <name evidence="2" type="ORF">OFUS_LOCUS14182</name>
</gene>
<dbReference type="Proteomes" id="UP000749559">
    <property type="component" value="Unassembled WGS sequence"/>
</dbReference>
<proteinExistence type="predicted"/>
<evidence type="ECO:0000256" key="1">
    <source>
        <dbReference type="SAM" id="MobiDB-lite"/>
    </source>
</evidence>
<keyword evidence="3" id="KW-1185">Reference proteome</keyword>
<feature type="compositionally biased region" description="Low complexity" evidence="1">
    <location>
        <begin position="66"/>
        <end position="80"/>
    </location>
</feature>
<accession>A0A8S4P6Q4</accession>
<sequence>MQNLLIATKALNSTYTKIEEEKKEEKAESPIIMKEFVKPVARRSVTSPPLRPHSPPIKTPPPVAPKPRVMSPPMRSPSPVVFTPPVSPTIIKKVSSPVKRTPPPVSPKPIMSPTLKSKSSLNFTPSPMSPVNWIDPQFNYEIELANLLPPPSPKSRTMCTQTPPDVKSPLTTEEVDAIWRGMLRDDRYTQTTVTTIQTYRSVLNINLEKPPPFTYYVSALLYVPLHKPMKMFVKPVPGSKIKVYRQ</sequence>
<dbReference type="EMBL" id="CAIIXF020000007">
    <property type="protein sequence ID" value="CAH1788702.1"/>
    <property type="molecule type" value="Genomic_DNA"/>
</dbReference>
<dbReference type="AlphaFoldDB" id="A0A8S4P6Q4"/>
<evidence type="ECO:0000313" key="2">
    <source>
        <dbReference type="EMBL" id="CAH1788702.1"/>
    </source>
</evidence>
<comment type="caution">
    <text evidence="2">The sequence shown here is derived from an EMBL/GenBank/DDBJ whole genome shotgun (WGS) entry which is preliminary data.</text>
</comment>
<evidence type="ECO:0000313" key="3">
    <source>
        <dbReference type="Proteomes" id="UP000749559"/>
    </source>
</evidence>
<reference evidence="2" key="1">
    <citation type="submission" date="2022-03" db="EMBL/GenBank/DDBJ databases">
        <authorList>
            <person name="Martin C."/>
        </authorList>
    </citation>
    <scope>NUCLEOTIDE SEQUENCE</scope>
</reference>
<feature type="compositionally biased region" description="Pro residues" evidence="1">
    <location>
        <begin position="49"/>
        <end position="65"/>
    </location>
</feature>